<dbReference type="GO" id="GO:0006352">
    <property type="term" value="P:DNA-templated transcription initiation"/>
    <property type="evidence" value="ECO:0007669"/>
    <property type="project" value="InterPro"/>
</dbReference>
<sequence length="195" mass="22853">MNAGGYIEMDAVVKKIINEVKRGDQQAFAELVELYKDKVYQVAYRMLGNVHEAQDIAQEAFLRAYTNLESFDMNRKFSTWLFRIATNLAIDRIRKKKPDFHLEDQVAGTEDLTYYSQFASDEELPEDKVVKLEMQEWVQNEIMMLPPKYRSAIVLKYMEDLSLKEISNILNLPVATVKTRIHRGREALRKRLRDS</sequence>
<protein>
    <recommendedName>
        <fullName evidence="6">RNA polymerase sigma factor</fullName>
    </recommendedName>
</protein>
<dbReference type="AlphaFoldDB" id="A0A1H3SIU4"/>
<dbReference type="PANTHER" id="PTHR43133:SF60">
    <property type="entry name" value="RNA POLYMERASE SIGMA FACTOR SIGV"/>
    <property type="match status" value="1"/>
</dbReference>
<evidence type="ECO:0000256" key="4">
    <source>
        <dbReference type="ARBA" id="ARBA00023125"/>
    </source>
</evidence>
<evidence type="ECO:0000256" key="6">
    <source>
        <dbReference type="RuleBase" id="RU000716"/>
    </source>
</evidence>
<reference evidence="10" key="1">
    <citation type="submission" date="2016-10" db="EMBL/GenBank/DDBJ databases">
        <authorList>
            <person name="Varghese N."/>
            <person name="Submissions S."/>
        </authorList>
    </citation>
    <scope>NUCLEOTIDE SEQUENCE [LARGE SCALE GENOMIC DNA]</scope>
    <source>
        <strain evidence="10">SP</strain>
    </source>
</reference>
<proteinExistence type="inferred from homology"/>
<dbReference type="CDD" id="cd06171">
    <property type="entry name" value="Sigma70_r4"/>
    <property type="match status" value="1"/>
</dbReference>
<dbReference type="InterPro" id="IPR013325">
    <property type="entry name" value="RNA_pol_sigma_r2"/>
</dbReference>
<keyword evidence="10" id="KW-1185">Reference proteome</keyword>
<feature type="domain" description="RNA polymerase sigma factor 70 region 4 type 2" evidence="8">
    <location>
        <begin position="136"/>
        <end position="188"/>
    </location>
</feature>
<evidence type="ECO:0000313" key="9">
    <source>
        <dbReference type="EMBL" id="SDZ37620.1"/>
    </source>
</evidence>
<dbReference type="InterPro" id="IPR013324">
    <property type="entry name" value="RNA_pol_sigma_r3/r4-like"/>
</dbReference>
<dbReference type="EMBL" id="FNPI01000011">
    <property type="protein sequence ID" value="SDZ37620.1"/>
    <property type="molecule type" value="Genomic_DNA"/>
</dbReference>
<dbReference type="InterPro" id="IPR000838">
    <property type="entry name" value="RNA_pol_sigma70_ECF_CS"/>
</dbReference>
<dbReference type="Proteomes" id="UP000198935">
    <property type="component" value="Unassembled WGS sequence"/>
</dbReference>
<dbReference type="PROSITE" id="PS01063">
    <property type="entry name" value="SIGMA70_ECF"/>
    <property type="match status" value="1"/>
</dbReference>
<evidence type="ECO:0000256" key="5">
    <source>
        <dbReference type="ARBA" id="ARBA00023163"/>
    </source>
</evidence>
<dbReference type="InterPro" id="IPR039425">
    <property type="entry name" value="RNA_pol_sigma-70-like"/>
</dbReference>
<dbReference type="SUPFAM" id="SSF88946">
    <property type="entry name" value="Sigma2 domain of RNA polymerase sigma factors"/>
    <property type="match status" value="1"/>
</dbReference>
<evidence type="ECO:0000256" key="1">
    <source>
        <dbReference type="ARBA" id="ARBA00010641"/>
    </source>
</evidence>
<dbReference type="Pfam" id="PF08281">
    <property type="entry name" value="Sigma70_r4_2"/>
    <property type="match status" value="1"/>
</dbReference>
<dbReference type="PANTHER" id="PTHR43133">
    <property type="entry name" value="RNA POLYMERASE ECF-TYPE SIGMA FACTO"/>
    <property type="match status" value="1"/>
</dbReference>
<dbReference type="InterPro" id="IPR007627">
    <property type="entry name" value="RNA_pol_sigma70_r2"/>
</dbReference>
<accession>A0A1H3SIU4</accession>
<dbReference type="GO" id="GO:0016987">
    <property type="term" value="F:sigma factor activity"/>
    <property type="evidence" value="ECO:0007669"/>
    <property type="project" value="UniProtKB-KW"/>
</dbReference>
<keyword evidence="3 6" id="KW-0731">Sigma factor</keyword>
<dbReference type="GO" id="GO:0006950">
    <property type="term" value="P:response to stress"/>
    <property type="evidence" value="ECO:0007669"/>
    <property type="project" value="UniProtKB-ARBA"/>
</dbReference>
<evidence type="ECO:0000256" key="3">
    <source>
        <dbReference type="ARBA" id="ARBA00023082"/>
    </source>
</evidence>
<organism evidence="9 10">
    <name type="scientific">Evansella caseinilytica</name>
    <dbReference type="NCBI Taxonomy" id="1503961"/>
    <lineage>
        <taxon>Bacteria</taxon>
        <taxon>Bacillati</taxon>
        <taxon>Bacillota</taxon>
        <taxon>Bacilli</taxon>
        <taxon>Bacillales</taxon>
        <taxon>Bacillaceae</taxon>
        <taxon>Evansella</taxon>
    </lineage>
</organism>
<evidence type="ECO:0000259" key="8">
    <source>
        <dbReference type="Pfam" id="PF08281"/>
    </source>
</evidence>
<keyword evidence="2 6" id="KW-0805">Transcription regulation</keyword>
<dbReference type="Gene3D" id="1.10.10.10">
    <property type="entry name" value="Winged helix-like DNA-binding domain superfamily/Winged helix DNA-binding domain"/>
    <property type="match status" value="1"/>
</dbReference>
<dbReference type="NCBIfam" id="NF007223">
    <property type="entry name" value="PRK09641.1"/>
    <property type="match status" value="1"/>
</dbReference>
<feature type="domain" description="RNA polymerase sigma-70 region 2" evidence="7">
    <location>
        <begin position="31"/>
        <end position="97"/>
    </location>
</feature>
<dbReference type="NCBIfam" id="TIGR02937">
    <property type="entry name" value="sigma70-ECF"/>
    <property type="match status" value="1"/>
</dbReference>
<name>A0A1H3SIU4_9BACI</name>
<evidence type="ECO:0000259" key="7">
    <source>
        <dbReference type="Pfam" id="PF04542"/>
    </source>
</evidence>
<dbReference type="GO" id="GO:0003677">
    <property type="term" value="F:DNA binding"/>
    <property type="evidence" value="ECO:0007669"/>
    <property type="project" value="UniProtKB-KW"/>
</dbReference>
<dbReference type="Gene3D" id="1.10.1740.10">
    <property type="match status" value="1"/>
</dbReference>
<dbReference type="STRING" id="1503961.SAMN05421736_11130"/>
<dbReference type="InterPro" id="IPR013249">
    <property type="entry name" value="RNA_pol_sigma70_r4_t2"/>
</dbReference>
<dbReference type="SUPFAM" id="SSF88659">
    <property type="entry name" value="Sigma3 and sigma4 domains of RNA polymerase sigma factors"/>
    <property type="match status" value="1"/>
</dbReference>
<dbReference type="Pfam" id="PF04542">
    <property type="entry name" value="Sigma70_r2"/>
    <property type="match status" value="1"/>
</dbReference>
<keyword evidence="5 6" id="KW-0804">Transcription</keyword>
<dbReference type="InterPro" id="IPR014294">
    <property type="entry name" value="RNA_pol_sigma-W_bacilli"/>
</dbReference>
<dbReference type="InterPro" id="IPR036388">
    <property type="entry name" value="WH-like_DNA-bd_sf"/>
</dbReference>
<evidence type="ECO:0000256" key="2">
    <source>
        <dbReference type="ARBA" id="ARBA00023015"/>
    </source>
</evidence>
<gene>
    <name evidence="9" type="ORF">SAMN05421736_11130</name>
</gene>
<dbReference type="NCBIfam" id="TIGR02948">
    <property type="entry name" value="SigW_bacill"/>
    <property type="match status" value="1"/>
</dbReference>
<dbReference type="InterPro" id="IPR014284">
    <property type="entry name" value="RNA_pol_sigma-70_dom"/>
</dbReference>
<comment type="similarity">
    <text evidence="1 6">Belongs to the sigma-70 factor family. ECF subfamily.</text>
</comment>
<keyword evidence="4 6" id="KW-0238">DNA-binding</keyword>
<evidence type="ECO:0000313" key="10">
    <source>
        <dbReference type="Proteomes" id="UP000198935"/>
    </source>
</evidence>